<dbReference type="Proteomes" id="UP000499080">
    <property type="component" value="Unassembled WGS sequence"/>
</dbReference>
<name>A0A4Y2QMS7_ARAVE</name>
<organism evidence="2 3">
    <name type="scientific">Araneus ventricosus</name>
    <name type="common">Orbweaver spider</name>
    <name type="synonym">Epeira ventricosa</name>
    <dbReference type="NCBI Taxonomy" id="182803"/>
    <lineage>
        <taxon>Eukaryota</taxon>
        <taxon>Metazoa</taxon>
        <taxon>Ecdysozoa</taxon>
        <taxon>Arthropoda</taxon>
        <taxon>Chelicerata</taxon>
        <taxon>Arachnida</taxon>
        <taxon>Araneae</taxon>
        <taxon>Araneomorphae</taxon>
        <taxon>Entelegynae</taxon>
        <taxon>Araneoidea</taxon>
        <taxon>Araneidae</taxon>
        <taxon>Araneus</taxon>
    </lineage>
</organism>
<evidence type="ECO:0000313" key="3">
    <source>
        <dbReference type="Proteomes" id="UP000499080"/>
    </source>
</evidence>
<keyword evidence="3" id="KW-1185">Reference proteome</keyword>
<proteinExistence type="predicted"/>
<dbReference type="AlphaFoldDB" id="A0A4Y2QMS7"/>
<comment type="caution">
    <text evidence="2">The sequence shown here is derived from an EMBL/GenBank/DDBJ whole genome shotgun (WGS) entry which is preliminary data.</text>
</comment>
<sequence>MAFESKTASTIRSSGEEILVSFEEDEPDSKCKSDDSIPLDALLMKKNSVSLKTTNQILIRESRNSSDDSIPLDALLMKNISSPVQDDRIQNNESRHSSAQPSPLDALLMKKFCLFRRRRQNPKNECRHSCARVKNSIFF</sequence>
<gene>
    <name evidence="2" type="ORF">AVEN_156677_1</name>
</gene>
<feature type="compositionally biased region" description="Basic and acidic residues" evidence="1">
    <location>
        <begin position="85"/>
        <end position="96"/>
    </location>
</feature>
<reference evidence="2 3" key="1">
    <citation type="journal article" date="2019" name="Sci. Rep.">
        <title>Orb-weaving spider Araneus ventricosus genome elucidates the spidroin gene catalogue.</title>
        <authorList>
            <person name="Kono N."/>
            <person name="Nakamura H."/>
            <person name="Ohtoshi R."/>
            <person name="Moran D.A.P."/>
            <person name="Shinohara A."/>
            <person name="Yoshida Y."/>
            <person name="Fujiwara M."/>
            <person name="Mori M."/>
            <person name="Tomita M."/>
            <person name="Arakawa K."/>
        </authorList>
    </citation>
    <scope>NUCLEOTIDE SEQUENCE [LARGE SCALE GENOMIC DNA]</scope>
</reference>
<evidence type="ECO:0000256" key="1">
    <source>
        <dbReference type="SAM" id="MobiDB-lite"/>
    </source>
</evidence>
<evidence type="ECO:0000313" key="2">
    <source>
        <dbReference type="EMBL" id="GBN64613.1"/>
    </source>
</evidence>
<dbReference type="EMBL" id="BGPR01014302">
    <property type="protein sequence ID" value="GBN64613.1"/>
    <property type="molecule type" value="Genomic_DNA"/>
</dbReference>
<protein>
    <submittedName>
        <fullName evidence="2">Uncharacterized protein</fullName>
    </submittedName>
</protein>
<feature type="region of interest" description="Disordered" evidence="1">
    <location>
        <begin position="83"/>
        <end position="102"/>
    </location>
</feature>
<feature type="compositionally biased region" description="Polar residues" evidence="1">
    <location>
        <begin position="1"/>
        <end position="13"/>
    </location>
</feature>
<feature type="region of interest" description="Disordered" evidence="1">
    <location>
        <begin position="1"/>
        <end position="33"/>
    </location>
</feature>
<accession>A0A4Y2QMS7</accession>